<feature type="region of interest" description="Disordered" evidence="1">
    <location>
        <begin position="269"/>
        <end position="291"/>
    </location>
</feature>
<reference evidence="3 4" key="1">
    <citation type="journal article" date="2011" name="Genome Res.">
        <title>Phylogeny-wide analysis of social amoeba genomes highlights ancient origins for complex intercellular communication.</title>
        <authorList>
            <person name="Heidel A.J."/>
            <person name="Lawal H.M."/>
            <person name="Felder M."/>
            <person name="Schilde C."/>
            <person name="Helps N.R."/>
            <person name="Tunggal B."/>
            <person name="Rivero F."/>
            <person name="John U."/>
            <person name="Schleicher M."/>
            <person name="Eichinger L."/>
            <person name="Platzer M."/>
            <person name="Noegel A.A."/>
            <person name="Schaap P."/>
            <person name="Gloeckner G."/>
        </authorList>
    </citation>
    <scope>NUCLEOTIDE SEQUENCE [LARGE SCALE GENOMIC DNA]</scope>
    <source>
        <strain evidence="4">ATCC 26659 / Pp 5 / PN500</strain>
    </source>
</reference>
<sequence>MNVLLKEDEVEILESKLRDPTSGIIPKLSGDDQIRACDIVDWLITSMPISRSKATEYGQMLWNRGVFDHIAPGFADNDQQFRLKPSEISPRRSVDEQQWNQLRQDSAQKDTASADPIAKLHKSIENATKVYQRLLREKNQLAPPNMLLGLKLLDQTLNLITSSGDNSVAHPGYSQILYLLANPDSVAESGAAEVDADTEDQSSFTPQPYTKKLPAIPESKQKSQQEEDTEVVEALSVSEKLEAGLIEQLSLAQQQTNLLKQLLNKTTANPTTASTTSVASQASASTSANDKQIVSPTIQSVAYPNSSFDESPISLQRSISNYMGLLKGIDLAPVVIGSVENKFPKFLIADPRNDSFIFTVNGPMPDQLESSIHSCFNNNFYARTVSTYPHLPGHPKREGDPICDHFSIQMQANRVIAAIADGCNWGVRPQEAALKASTSFVDFISKALSSEIQTVQDAGNHILSAFNFAHNKIIEGKSDIWEAGTTTLLGGVMVELVGGNDTATTTTASPPLQSHPSSQTTPYASPPSNNNTLASSVSTSSLASSVFNHPTSSHSPISSSSNSSPPSPPISSESNNNNNFTNFLSRSVPNAKDLSKNSAAREPAPSKWGFICASVGDCKAFHYNHTNKKFTDITKNNRGNVDDPKDPGGRLGPYVANGHPDLRNLCLHFLPCQENDIIILLSDGVHDNLDPHTIGVSPRECGMPHDHWSDMDVEKAQDSKSKYMQEFLKKKLRPTPDEPIHPKNIVEKLIEHCVETTRSSREFMVAYPHKPLPDDLKAYPGKMDHTTCIAFKVGKQSL</sequence>
<gene>
    <name evidence="3" type="primary">tipA</name>
    <name evidence="3" type="ORF">PPL_04656</name>
</gene>
<dbReference type="FunCoup" id="D3B865">
    <property type="interactions" value="51"/>
</dbReference>
<dbReference type="InterPro" id="IPR036390">
    <property type="entry name" value="WH_DNA-bd_sf"/>
</dbReference>
<evidence type="ECO:0000259" key="2">
    <source>
        <dbReference type="SMART" id="SM00332"/>
    </source>
</evidence>
<feature type="region of interest" description="Disordered" evidence="1">
    <location>
        <begin position="190"/>
        <end position="227"/>
    </location>
</feature>
<evidence type="ECO:0000313" key="3">
    <source>
        <dbReference type="EMBL" id="EFA82233.1"/>
    </source>
</evidence>
<dbReference type="InterPro" id="IPR036457">
    <property type="entry name" value="PPM-type-like_dom_sf"/>
</dbReference>
<protein>
    <submittedName>
        <fullName evidence="3">Protein phosphatase 2C-related protein</fullName>
    </submittedName>
</protein>
<dbReference type="InterPro" id="IPR001932">
    <property type="entry name" value="PPM-type_phosphatase-like_dom"/>
</dbReference>
<feature type="region of interest" description="Disordered" evidence="1">
    <location>
        <begin position="501"/>
        <end position="585"/>
    </location>
</feature>
<dbReference type="OMA" id="SKWGFIC"/>
<dbReference type="SMART" id="SM00332">
    <property type="entry name" value="PP2Cc"/>
    <property type="match status" value="1"/>
</dbReference>
<dbReference type="InterPro" id="IPR036388">
    <property type="entry name" value="WH-like_DNA-bd_sf"/>
</dbReference>
<dbReference type="PANTHER" id="PTHR21586:SF0">
    <property type="entry name" value="PP2C-LIKE DOMAIN-CONTAINING PROTEIN CG9801"/>
    <property type="match status" value="1"/>
</dbReference>
<dbReference type="Gene3D" id="3.60.40.10">
    <property type="entry name" value="PPM-type phosphatase domain"/>
    <property type="match status" value="1"/>
</dbReference>
<evidence type="ECO:0000313" key="4">
    <source>
        <dbReference type="Proteomes" id="UP000001396"/>
    </source>
</evidence>
<dbReference type="CDD" id="cd04371">
    <property type="entry name" value="DEP"/>
    <property type="match status" value="1"/>
</dbReference>
<keyword evidence="4" id="KW-1185">Reference proteome</keyword>
<comment type="caution">
    <text evidence="3">The sequence shown here is derived from an EMBL/GenBank/DDBJ whole genome shotgun (WGS) entry which is preliminary data.</text>
</comment>
<evidence type="ECO:0000256" key="1">
    <source>
        <dbReference type="SAM" id="MobiDB-lite"/>
    </source>
</evidence>
<dbReference type="PANTHER" id="PTHR21586">
    <property type="entry name" value="TIPA"/>
    <property type="match status" value="1"/>
</dbReference>
<feature type="domain" description="PPM-type phosphatase" evidence="2">
    <location>
        <begin position="379"/>
        <end position="750"/>
    </location>
</feature>
<feature type="compositionally biased region" description="Low complexity" evidence="1">
    <location>
        <begin position="269"/>
        <end position="288"/>
    </location>
</feature>
<dbReference type="Proteomes" id="UP000001396">
    <property type="component" value="Unassembled WGS sequence"/>
</dbReference>
<dbReference type="InterPro" id="IPR053287">
    <property type="entry name" value="PP2C-like_domain"/>
</dbReference>
<feature type="compositionally biased region" description="Low complexity" evidence="1">
    <location>
        <begin position="528"/>
        <end position="583"/>
    </location>
</feature>
<organism evidence="3 4">
    <name type="scientific">Heterostelium pallidum (strain ATCC 26659 / Pp 5 / PN500)</name>
    <name type="common">Cellular slime mold</name>
    <name type="synonym">Polysphondylium pallidum</name>
    <dbReference type="NCBI Taxonomy" id="670386"/>
    <lineage>
        <taxon>Eukaryota</taxon>
        <taxon>Amoebozoa</taxon>
        <taxon>Evosea</taxon>
        <taxon>Eumycetozoa</taxon>
        <taxon>Dictyostelia</taxon>
        <taxon>Acytosteliales</taxon>
        <taxon>Acytosteliaceae</taxon>
        <taxon>Heterostelium</taxon>
    </lineage>
</organism>
<dbReference type="AlphaFoldDB" id="D3B865"/>
<dbReference type="SUPFAM" id="SSF46785">
    <property type="entry name" value="Winged helix' DNA-binding domain"/>
    <property type="match status" value="1"/>
</dbReference>
<dbReference type="Gene3D" id="1.10.10.10">
    <property type="entry name" value="Winged helix-like DNA-binding domain superfamily/Winged helix DNA-binding domain"/>
    <property type="match status" value="1"/>
</dbReference>
<proteinExistence type="predicted"/>
<feature type="compositionally biased region" description="Polar residues" evidence="1">
    <location>
        <begin position="501"/>
        <end position="527"/>
    </location>
</feature>
<dbReference type="EMBL" id="ADBJ01000020">
    <property type="protein sequence ID" value="EFA82233.1"/>
    <property type="molecule type" value="Genomic_DNA"/>
</dbReference>
<dbReference type="InParanoid" id="D3B865"/>
<dbReference type="GeneID" id="31360143"/>
<dbReference type="SUPFAM" id="SSF81606">
    <property type="entry name" value="PP2C-like"/>
    <property type="match status" value="1"/>
</dbReference>
<name>D3B865_HETP5</name>
<accession>D3B865</accession>
<dbReference type="RefSeq" id="XP_020434350.1">
    <property type="nucleotide sequence ID" value="XM_020575555.1"/>
</dbReference>